<feature type="compositionally biased region" description="Polar residues" evidence="1">
    <location>
        <begin position="687"/>
        <end position="699"/>
    </location>
</feature>
<keyword evidence="3" id="KW-1185">Reference proteome</keyword>
<feature type="compositionally biased region" description="Basic and acidic residues" evidence="1">
    <location>
        <begin position="324"/>
        <end position="350"/>
    </location>
</feature>
<feature type="region of interest" description="Disordered" evidence="1">
    <location>
        <begin position="636"/>
        <end position="769"/>
    </location>
</feature>
<organism evidence="2 3">
    <name type="scientific">Mytilus edulis</name>
    <name type="common">Blue mussel</name>
    <dbReference type="NCBI Taxonomy" id="6550"/>
    <lineage>
        <taxon>Eukaryota</taxon>
        <taxon>Metazoa</taxon>
        <taxon>Spiralia</taxon>
        <taxon>Lophotrochozoa</taxon>
        <taxon>Mollusca</taxon>
        <taxon>Bivalvia</taxon>
        <taxon>Autobranchia</taxon>
        <taxon>Pteriomorphia</taxon>
        <taxon>Mytilida</taxon>
        <taxon>Mytiloidea</taxon>
        <taxon>Mytilidae</taxon>
        <taxon>Mytilinae</taxon>
        <taxon>Mytilus</taxon>
    </lineage>
</organism>
<dbReference type="SUPFAM" id="SSF54928">
    <property type="entry name" value="RNA-binding domain, RBD"/>
    <property type="match status" value="1"/>
</dbReference>
<feature type="compositionally biased region" description="Basic and acidic residues" evidence="1">
    <location>
        <begin position="636"/>
        <end position="646"/>
    </location>
</feature>
<sequence>MPRKRPTETSWDSDEDELLNETDTFSITSRSKEFEEELDEEALLGSDEETENDEVSEGQALSTKDTTKYGKPIATVTSMTNARRISPINWDQNANKSDDFEFEETADDIELYAPDDSTDFDVGTSQDYQQYTEEPAVEESINEEAEETETTFDQSHVTADTTRDESDESEDEEDTRRGRFKSERQDIVTSTTKTKTTKQAASADIPDSLEISDEQQAQINEFMATKDRKRRPNQRVRPFQQYRQMHPSRIQTITSTHMHHQPSPPPIMHPPPPVFAAPPQPRPKIHVNPAFYHRGMRPQSTSMTSVHNQPLMFDSPPRSQPPLFHHEPPPARHFDERIPPLMDSYRHDRSSFNQGPPPPQHHHPPPHHQFGHPPTSQPYPGPPRFQQPQDSRPLYGGPPPRVNSGNFGGPQPHPHEHPPYHRGPPGPNFPHDIPPRPDEFRGNHFDRHRHESPDRRHFDQHGPMEPPRPNPFLQEQRFQPQPRMHHQPPTRMHQPNQPRMPHQPRNNIRPQRQPLMSGHRPLNGQQTQNNRFQGPRPSLQQQAGNKVLQKAKEARMKKFGAIQNIPVIGRQTIKRPSSEEENSSPPKQLKSAPTTKVEDDYLKKIAAQKEMRAAIQRQKELKRQQAATIRRKELEEKLAKQGKDISELESADSESSDSASQISTTSVGRGQPLNRGQGQRGHPANRGQVQSAQPSNQGQFARGNPGGRGQRGQQRGFPSNRGQGQQHQTIEGTSFQGNGRGRGVQRGRGQLVNNTGRGGQPLRRGQTMEVHGSGPVTLLKSFTVTNVNEKGDIPETGDNFVDRRTAVEVIEDFRRQKQLKAQEESGSGNRQVKVPTVKRMKKIVRTKRNAQGDILSQETHMVPLTPEEEAAAEAKFASQTLPTPVMLSPQKSPQRVVVASNREVVLADQGGSTRTVIASSPPAGITSYQGGDSKRTVRIDNLSLSTSDNTIKSLCGCVGPFQGYQRAGKSAFIVFMDSKNASDFKNKYNRHMLDLSHISVELIPDLRPL</sequence>
<dbReference type="GO" id="GO:0003723">
    <property type="term" value="F:RNA binding"/>
    <property type="evidence" value="ECO:0007669"/>
    <property type="project" value="TreeGrafter"/>
</dbReference>
<feature type="compositionally biased region" description="Pro residues" evidence="1">
    <location>
        <begin position="375"/>
        <end position="385"/>
    </location>
</feature>
<feature type="compositionally biased region" description="Low complexity" evidence="1">
    <location>
        <begin position="656"/>
        <end position="666"/>
    </location>
</feature>
<feature type="compositionally biased region" description="Basic residues" evidence="1">
    <location>
        <begin position="360"/>
        <end position="370"/>
    </location>
</feature>
<dbReference type="CDD" id="cd00590">
    <property type="entry name" value="RRM_SF"/>
    <property type="match status" value="1"/>
</dbReference>
<feature type="compositionally biased region" description="Polar residues" evidence="1">
    <location>
        <begin position="123"/>
        <end position="132"/>
    </location>
</feature>
<evidence type="ECO:0000256" key="1">
    <source>
        <dbReference type="SAM" id="MobiDB-lite"/>
    </source>
</evidence>
<dbReference type="Gene3D" id="3.30.70.330">
    <property type="match status" value="1"/>
</dbReference>
<name>A0A8S3SP86_MYTED</name>
<feature type="compositionally biased region" description="Polar residues" evidence="1">
    <location>
        <begin position="523"/>
        <end position="544"/>
    </location>
</feature>
<dbReference type="PANTHER" id="PTHR22014:SF2">
    <property type="entry name" value="RNA-BINDING PROTEIN 33"/>
    <property type="match status" value="1"/>
</dbReference>
<evidence type="ECO:0008006" key="4">
    <source>
        <dbReference type="Google" id="ProtNLM"/>
    </source>
</evidence>
<feature type="compositionally biased region" description="Basic and acidic residues" evidence="1">
    <location>
        <begin position="433"/>
        <end position="462"/>
    </location>
</feature>
<evidence type="ECO:0000313" key="2">
    <source>
        <dbReference type="EMBL" id="CAG2221804.1"/>
    </source>
</evidence>
<dbReference type="OrthoDB" id="5990677at2759"/>
<feature type="compositionally biased region" description="Low complexity" evidence="1">
    <location>
        <begin position="189"/>
        <end position="198"/>
    </location>
</feature>
<feature type="compositionally biased region" description="Acidic residues" evidence="1">
    <location>
        <begin position="135"/>
        <end position="150"/>
    </location>
</feature>
<dbReference type="InterPro" id="IPR039878">
    <property type="entry name" value="RBM33"/>
</dbReference>
<feature type="compositionally biased region" description="Polar residues" evidence="1">
    <location>
        <begin position="720"/>
        <end position="735"/>
    </location>
</feature>
<dbReference type="InterPro" id="IPR035979">
    <property type="entry name" value="RBD_domain_sf"/>
</dbReference>
<accession>A0A8S3SP86</accession>
<feature type="region of interest" description="Disordered" evidence="1">
    <location>
        <begin position="90"/>
        <end position="211"/>
    </location>
</feature>
<feature type="compositionally biased region" description="Acidic residues" evidence="1">
    <location>
        <begin position="100"/>
        <end position="110"/>
    </location>
</feature>
<feature type="compositionally biased region" description="Acidic residues" evidence="1">
    <location>
        <begin position="11"/>
        <end position="20"/>
    </location>
</feature>
<feature type="compositionally biased region" description="Polar residues" evidence="1">
    <location>
        <begin position="298"/>
        <end position="308"/>
    </location>
</feature>
<protein>
    <recommendedName>
        <fullName evidence="4">RRM domain-containing protein</fullName>
    </recommendedName>
</protein>
<dbReference type="EMBL" id="CAJPWZ010001696">
    <property type="protein sequence ID" value="CAG2221804.1"/>
    <property type="molecule type" value="Genomic_DNA"/>
</dbReference>
<feature type="compositionally biased region" description="Acidic residues" evidence="1">
    <location>
        <begin position="34"/>
        <end position="56"/>
    </location>
</feature>
<dbReference type="Proteomes" id="UP000683360">
    <property type="component" value="Unassembled WGS sequence"/>
</dbReference>
<comment type="caution">
    <text evidence="2">The sequence shown here is derived from an EMBL/GenBank/DDBJ whole genome shotgun (WGS) entry which is preliminary data.</text>
</comment>
<dbReference type="InterPro" id="IPR012677">
    <property type="entry name" value="Nucleotide-bd_a/b_plait_sf"/>
</dbReference>
<proteinExistence type="predicted"/>
<feature type="region of interest" description="Disordered" evidence="1">
    <location>
        <begin position="1"/>
        <end position="68"/>
    </location>
</feature>
<reference evidence="2" key="1">
    <citation type="submission" date="2021-03" db="EMBL/GenBank/DDBJ databases">
        <authorList>
            <person name="Bekaert M."/>
        </authorList>
    </citation>
    <scope>NUCLEOTIDE SEQUENCE</scope>
</reference>
<dbReference type="AlphaFoldDB" id="A0A8S3SP86"/>
<feature type="region of interest" description="Disordered" evidence="1">
    <location>
        <begin position="296"/>
        <end position="597"/>
    </location>
</feature>
<dbReference type="PANTHER" id="PTHR22014">
    <property type="entry name" value="RNA-BINDING PROTEIN 33"/>
    <property type="match status" value="1"/>
</dbReference>
<evidence type="ECO:0000313" key="3">
    <source>
        <dbReference type="Proteomes" id="UP000683360"/>
    </source>
</evidence>
<feature type="compositionally biased region" description="Basic and acidic residues" evidence="1">
    <location>
        <begin position="174"/>
        <end position="186"/>
    </location>
</feature>
<gene>
    <name evidence="2" type="ORF">MEDL_35191</name>
</gene>